<accession>A0ABW8BDG7</accession>
<keyword evidence="2" id="KW-1185">Reference proteome</keyword>
<reference evidence="1 2" key="1">
    <citation type="submission" date="2024-07" db="EMBL/GenBank/DDBJ databases">
        <title>Whole genome sequencing of Prodigiosin pigment-producing Streptomyces salinarius isolated from rhizosphere soil of Arachis hypogaea.</title>
        <authorList>
            <person name="Vidhya A."/>
            <person name="Ramya S."/>
        </authorList>
    </citation>
    <scope>NUCLEOTIDE SEQUENCE [LARGE SCALE GENOMIC DNA]</scope>
    <source>
        <strain evidence="1 2">VRMG2420</strain>
    </source>
</reference>
<organism evidence="1 2">
    <name type="scientific">Streptomyces salinarius</name>
    <dbReference type="NCBI Taxonomy" id="2762598"/>
    <lineage>
        <taxon>Bacteria</taxon>
        <taxon>Bacillati</taxon>
        <taxon>Actinomycetota</taxon>
        <taxon>Actinomycetes</taxon>
        <taxon>Kitasatosporales</taxon>
        <taxon>Streptomycetaceae</taxon>
        <taxon>Streptomyces</taxon>
    </lineage>
</organism>
<comment type="caution">
    <text evidence="1">The sequence shown here is derived from an EMBL/GenBank/DDBJ whole genome shotgun (WGS) entry which is preliminary data.</text>
</comment>
<protein>
    <submittedName>
        <fullName evidence="1">Uncharacterized protein</fullName>
    </submittedName>
</protein>
<sequence length="142" mass="15888">MGASRWHYFIEGQNDAQSALDDLREREFAKSWSDYDPSITSLSELVNSGALEEEGAHSIIDVDRVIESDDPEYDEDGTVRLLLPQEVVEYFGTEKPTREIVESVYSTARRRLPPLLRGSGCCTAIYEQGAPCGFAFWGMTGD</sequence>
<dbReference type="RefSeq" id="WP_165287894.1">
    <property type="nucleotide sequence ID" value="NZ_JAVCWJ010000002.1"/>
</dbReference>
<dbReference type="Proteomes" id="UP001614264">
    <property type="component" value="Unassembled WGS sequence"/>
</dbReference>
<evidence type="ECO:0000313" key="1">
    <source>
        <dbReference type="EMBL" id="MFI7873023.1"/>
    </source>
</evidence>
<proteinExistence type="predicted"/>
<name>A0ABW8BDG7_9ACTN</name>
<evidence type="ECO:0000313" key="2">
    <source>
        <dbReference type="Proteomes" id="UP001614264"/>
    </source>
</evidence>
<dbReference type="EMBL" id="JBITPR010000045">
    <property type="protein sequence ID" value="MFI7873023.1"/>
    <property type="molecule type" value="Genomic_DNA"/>
</dbReference>
<gene>
    <name evidence="1" type="ORF">AB4829_20775</name>
</gene>